<feature type="region of interest" description="Disordered" evidence="11">
    <location>
        <begin position="4946"/>
        <end position="4967"/>
    </location>
</feature>
<feature type="compositionally biased region" description="Polar residues" evidence="11">
    <location>
        <begin position="5022"/>
        <end position="5031"/>
    </location>
</feature>
<dbReference type="SMART" id="SM00382">
    <property type="entry name" value="AAA"/>
    <property type="match status" value="5"/>
</dbReference>
<dbReference type="Pfam" id="PF07728">
    <property type="entry name" value="AAA_5"/>
    <property type="match status" value="7"/>
</dbReference>
<dbReference type="InterPro" id="IPR002035">
    <property type="entry name" value="VWF_A"/>
</dbReference>
<feature type="compositionally biased region" description="Basic and acidic residues" evidence="11">
    <location>
        <begin position="4746"/>
        <end position="4755"/>
    </location>
</feature>
<dbReference type="Proteomes" id="UP001058974">
    <property type="component" value="Chromosome 4"/>
</dbReference>
<feature type="compositionally biased region" description="Acidic residues" evidence="11">
    <location>
        <begin position="4626"/>
        <end position="4642"/>
    </location>
</feature>
<dbReference type="GO" id="GO:0016887">
    <property type="term" value="F:ATP hydrolysis activity"/>
    <property type="evidence" value="ECO:0007669"/>
    <property type="project" value="InterPro"/>
</dbReference>
<dbReference type="Gramene" id="PSAT_LOCUS15347_t1">
    <property type="protein sequence ID" value="CAL5195694.1"/>
    <property type="gene ID" value="PSAT_LOCUS15347"/>
</dbReference>
<feature type="compositionally biased region" description="Basic and acidic residues" evidence="11">
    <location>
        <begin position="4806"/>
        <end position="4819"/>
    </location>
</feature>
<feature type="compositionally biased region" description="Basic and acidic residues" evidence="11">
    <location>
        <begin position="4668"/>
        <end position="4696"/>
    </location>
</feature>
<protein>
    <recommendedName>
        <fullName evidence="4 9">Midasin</fullName>
    </recommendedName>
</protein>
<dbReference type="InterPro" id="IPR041190">
    <property type="entry name" value="Midasin_AAA_lid_5"/>
</dbReference>
<proteinExistence type="inferred from homology"/>
<dbReference type="OrthoDB" id="1362760at2759"/>
<dbReference type="InterPro" id="IPR003593">
    <property type="entry name" value="AAA+_ATPase"/>
</dbReference>
<dbReference type="CDD" id="cd00009">
    <property type="entry name" value="AAA"/>
    <property type="match status" value="3"/>
</dbReference>
<feature type="compositionally biased region" description="Basic and acidic residues" evidence="11">
    <location>
        <begin position="4590"/>
        <end position="4601"/>
    </location>
</feature>
<comment type="function">
    <text evidence="9">Nuclear chaperone required for maturation and nuclear export of pre-60S ribosome subunits.</text>
</comment>
<evidence type="ECO:0000256" key="4">
    <source>
        <dbReference type="ARBA" id="ARBA00017143"/>
    </source>
</evidence>
<sequence length="5399" mass="614498">MSIDGSFSVHSSLRRLLDRCPKLQSVPQIDSLAQKGSLVTEEELVNELVGFFLHPSYTIPLAGCFRPIVRNFVDKAVALLRLVPNLRSNTVDDAMEIDSDIVLDDVANVVEYCVGRGMGLDLHEHACFAFCRTLEMGLVPLSSVLSYFNFAPSPFERFSGEQVMVEPHGLHVARISYRFLLLKPEKFSKLWDWSCFLEPLKKPCESDLIWCRFHILKVVFKLGSRASESSNIEAQEASACLSRWEEFCGDTTLERAGWLVEPTTDYMSDSPNRNMDFNQENCLNSLRCNYHPVGSPKVHEVQPPLRTKRAVTRDDISVSYTFVLTSAVKKSYERVLLAASQKWPVLLYGPSGSGKSALIAKLAEDSHNQVLSIQMDDQIDGRTLVGGYVCTDRPGEFRWQPGSLTQAVQNGFWIVFEDINKAPSDVHSILLPLLEGADSFMTERGEVIKVAETFRMFSTIAVSKFDSSESAGQGSLSVLWKRIIIQPPENEDLQQIVKVRYPDLELHAGELIETFERVNNISMFQIAGFHPESSSVYCLGRFSLRDLLKWCKRITGLGFCPDRSLSEEQCNYIYTEAVDVFAAFPASFDNRLSIMKEIGKLWKTWDSAAETLYPLDKPIYQDSAAGLKIGRVLLQYKKEPSHERRIPFVEIRSSLFILERIACSVKHNEPVLLVGETGTGKTTLVQNLALRLGQKLTVLNMSQQSDVADLLGGFKPVDEQFVYSHLYQELKALFARTFSIEENSKVRSYLEKSLNNKDWVGLLRGMQLTVEGSQKHVRARPSKKRKRPLREEIFQAWESFSIKLDSFCKNNPSSGMMFSFVEGSFVTALRNGGWILLDEVNLAPPETLQRIIGVLEGESGALCLAERGDIDYIHRHPNFRIFACMNPATDAGKRDLPLSLRSRFTEYFVDDVLDDNDLSLFISQFINSGHIQLVSKIVRFYKESKKESEERLQDGANQKPQYSLRSLYRALEYTRKAEKDFGFQKALYDGFSLFFLTLLDGSSAVLMRQKILTLLLGGNMPSHVPFHRYLSTFKSDGYSGNYVKTKSVEEHLGNLARAVLIKRYPVLLQGPTSSGKTSLVQYLASVTGHEFVRINNHEHTDLQEYLGSYITDASGKLVFNEGVLVKAVRNGYWIVLDELNLAPSDVLEALNRLLDDNRELFVPELQETIKAHPNFMLFGTQNPPTHYGGRKMLSRAFRNRFIEIQVGEIPDDELSKILGERCEIPLSYASKMVEVMKELRMHRQSSRVFAGKHGFITPRDLFRWADRYKRFCKSQEDLAKDGYYLLAERLRDEDEKSIVQEVLEKHFRVKLNIQNLYGQILSGESSSSNTIIGLEGSESLGSVLLTKSMKKLYFLVERCFQLREPVLLVGETGGGKTTVCQLLNACLQSKLHILNCHQYTETSDFIGGFRPIRDKFRLISNYEETIEQLKKLKAFTHYPEDHAQLISSGIDQASSTIELLKIMIMKYKVGRVSSADVSKEDLYAFEQLKLNLDVLHSKWQSIFEWQDGPLVKAMKDGDLFLVDEISLADDSVLERLNSVLEPERTLSLAEKGGPDLEKVVAHSNFFVLATMNPGGDYGKKELSPALRNRFTEIWVPPVIDLDDLQGIALERISKFKDPTYQERLLLIVNAMISFWEWFNKLHPGRMLTVRDLISWVSFFDLMEGSLGPEHALLHGAFLVLLDGLSLGTGISKTDAGELRERCLSFLLQKLGVDESNLLYSKLSRMGNYGWGEFGTKVDVPHNDDKQQIDLFGIDPFYIKKGFSSCEAGGFEFKAPTTRRNASRVLRAMQLPKPVLLEGSPGVGKTSLITALGKYSGHGVVRINLSEQTDMMDLLGSDLPVESDEGMKFSWSDGILLQALKEGCWVLLDELNLAPQSVLEGLNAILDHRAEVFIPELGNTYKCPPSFRVFACQNPSHQGGGRKGLPRSFLNRFTKVYVDELVEDDYLSICKSKFPAIPVPLLSMLILLNKRMHEETMLNQKFAKDGFPWEFNLRDVFRCCEIIEGAPKHLQALHSFLNIVYIQRMRTAADRKEVLRVFEEVFKATPSINPYPRVQLNSDNLFVGSVAIKRNITQSYTTSSSHLLVQPKLCQSLEAAALCVERQWLCILVGPSCSGKTKLLRLLAALTGNVLNEVNLSSATDISELLGSFEQYDALRNFRTVVAQVESYVNEFCSLQLEVSNGATFMETDFYRRWISFSSKFENLASASSYLENWRNIICSLSLFDEIIEKLKLYIEKNSLLLSYSIRDLDLVKHTILKLKADDQKRLASTKFEWVTGLLIKAIERGEWIVLENANLCNPTVLDRINSLVEPSGSITVNERGIVDGNPLVIHPHQNFRMFLTVNPRYGEVSRAMRNRGVEIFMMEPSWALDDISGSPEIIEFKDVKRFLSLSGIPVAQLIDSMARAHMYAKSEGSKLNVPITYLELSHWVHLFWQLLMNGCRPIWSLQLSWEHTYLSSFYVKGEEIINFAKSKYLSVTGLSRYDPLAECSLGLPGGWPVTLRLRDYIYYSKEASIKQNCMYLEFLGSQNASHEYQVSQRRCSRDVSQTTDGHVRPYLMNMRMLHDIQFPKTSIGTMSHCESEFEFNSELANKRLIFAANWTIEQATESDLKLYLFRFDWFNSQLKPFCPSFDNFHNLIGDMIKHPIWKYILCRSKLEADMQLMPLLSLDFIDLEAPNSEVKYLCNAIRCFDPLRLTFQQRVIERPDSLTDEMSHFLPVLKSLHVLEDEFLRKLVESTPKLIEDTSFDDIIQLYSELIEDHVLFWRYFSSSMFDQMIISWHSLLKDAEKFMTICPEAANHFLMESKNLNRFSSSEKSLLWIYGGHPFLPSSFDINDKNQQLLKLSESLWPRKRANISNQGILSSHHADAVVALDYDIRFLVMQDISNSSFMVAKQSHEDDWAHIIEKLDEAYQALLGRLEHEQNNLKMNTGSKDLSTYAESLASSCSFTSELLCQKTVFEGWQDTLPPADATSLFWDMELLKELTSVPLDELEGLQKVVGRLSNLLDTALKFSLSSSSRPPQMFSPHQKILWTLNAWTSMDAVDMKIASFILEMWFNWHESLWACFPDFVKNFSNIEGFDNNSISLPHMLIQPVCASTVLQITKSSHAIKEFWVQCLKCRVSLSNLWNCSHHGEYFPKFLMSGARALFQQIIYAHRKSFDADQYAAIKFNFSSFERNMATEESIQLVSTLVASSRHRRLKNSVNKFVVPLLRELYLQSTTSDFNFNYTIGCAWAHIGALRIHLLLSYNEVDPAMKHYCKYTQLEETISSLELEIQVRKECGYLAGQFLTVEADKRKAERLEKLQAERRKLQRKIVFRSESWKYKKLMKECDEFLNHIAALEVLVSNVEAEDLQQVIDRTHSWQETAMCFINRLMDEYSAFNDIIQPIQVAVYEMKFGLSLVLSSTLEKEYLRKVGHENINLVMETIYVLMRFPRAASFKFISVEYVGLDLHPSYRVDFGTDFYLNVGLMERLITLSSGISSDTKVSVRCRATIYCNILVQIAYSIANAKLIDCKSYMLLQRIFDEFSSLWMKMKVDAKSKSDYDAQQFKFKSREFQIESVIEVEIPALANSSAAEAFSEWKEFSFEEKSTDQMESSEVYEISDEEWKHLEESILDNVVLIHNQLFGSGDLVQAPGIFKISDEDRLHSFGESYKLGINLIEGVHSPNLASLDAKLIPEHLFYLSIDYGRKFLSSPESANRYNFYKDSNAHEIEQMLKVLAPLRQQFLSNLNEWEEQNDLQNFLVVIDMLLTLPSDIPLAKAFSGLQFLLHKAQVMQENHSKFTFANQLRSVFDLMSSWQKIELGSWPALLDEVTDQYENNAKKLWFPLYSLLISTTSDQSIVESLKDFIELSSIGEFRKRLQLLYAFLGQNHTSACLKINSSPCRMPTFLYNTFGYYVQFLPNVSKYIDASRKEIFIELKELVKLCRWEDDKSYASIERLKKSRQKLKKLIQKFTDILQEPFREVLIKGSISNATDLPLFSDENRSMWFENCSMALDNAFQNLQHKKTSAFNVLFLQLKNVEEDGNILRSCRDSQHTLNLEGWKAAWHMVEKLYSKAVDFGNIWKDDKKSYRKRKAFDQLLKLFTERGLTSYKHQNEDWWFIELSGKMECLLLENSRFTTPSLEIDAKLKDNDATEETSLTEWKTAIEHYFKSVMSVRLLKEICIKPHGDIGTQKVHRSISFLSQLVQIQKKQLAAASAFGEKLKHFRECASTMGKLFSFSSPTDNSTNFMCSIVPNQFATYKCLWQQKQIFDNLCAISNGELLLLRILKNSHLSTCQKTSLSVSMMSASIEEFLPVFCKSKESLDCYLIGGSKAVTAMASSRFSVVTQEMRQLVSENFKAIKDFNDQFLVRQEQGTDRSSVKNVLVHHFQEVIDKAKSIEEEYTTAIKANSKLVDPSEKDRFCERQCAEPNARFDEALKSTYQHIASVLENLCAPVDEESMDGELEINIGECKFHPFVSNLKLDMLCDDLFKIITFGEKLVNCCDDKISSYSCKVGAHFQNLHMLVGLILKFSDELLKNFFALHRSVSVTTHVIANILVSVFSKGFGTPTENEDDGTLNTSEDASGTGMGEGIGLNDVSDQITDEDQLLGTREQQKEKQDDCKEVPNSNNTGIEMDQDFQADAVSLSEESNENEDSDGENEEPESEMGPTGPDGEAVGEKIWDQNEDETPNDPREKYESGPSVKDKDESNKELRAKDDSAINESGNASCDEGDAQNDEAATQDEFEDEENADEVNMDKDEAYSDATGLKPDEPDHSSDMEMDFDANEDLDPVEGDPEGHDDSADNENQDGENCSPDEIMEEACTEFDVSSEKDDQGQEHQENGDMDSMEPEKDTSESSDVVNAQVSTVGLESQSKGDLQASDSQNITSELNLSNSHQDFDNPALTGGFPSSDMSEMDLTMPDSSNTGGISKTQPKSHLPQHEHTFSQEKQTNPFRSTGDALDFRKERINVSGDLPEDNLENHGEMDDDNADEYGYVSEFEKGTSQALGPATLEQVDRNIDEKLDTECRAGDDANLQFEKEKSEIDSVSNSSSLPRNEKRDQVNMSAIEKSQEDGSGKPLVSENFDPESRREDEVSFSRSYLNENTHKISQLSVHDEEMGQYHEPCEAPDHVKDNANALWRRYELSTTKLSQELAEQLRLVLEPTVASKLQGDYKTGKRINMKKVIQYIASYYRKDKIWLRRTRPNKRDYQVVIAVDDSHSMSETCSGDVAVEALVTVCRAVSQLEMGSLAVASFGTKGNINLLHDFDMPFTGEAGVKMISNLTFKQENTIADEPVVDLLKFLTNKLDAAVVKARLPSGRNPLQQLVLIIADGRFHEKDNLKRCVRNALASNRMVAFLLLDNSQESIMDLMEASFEGGKMKFSKYMDNFPFPYYIVLRNIEALPRTLANLLRQWLELMQHSNY</sequence>
<evidence type="ECO:0000256" key="2">
    <source>
        <dbReference type="ARBA" id="ARBA00004642"/>
    </source>
</evidence>
<dbReference type="GO" id="GO:0000027">
    <property type="term" value="P:ribosomal large subunit assembly"/>
    <property type="evidence" value="ECO:0007669"/>
    <property type="project" value="InterPro"/>
</dbReference>
<accession>A0A9D4XLC6</accession>
<dbReference type="Pfam" id="PF17867">
    <property type="entry name" value="AAA_lid_7"/>
    <property type="match status" value="3"/>
</dbReference>
<dbReference type="PROSITE" id="PS00675">
    <property type="entry name" value="SIGMA54_INTERACT_1"/>
    <property type="match status" value="1"/>
</dbReference>
<comment type="subcellular location">
    <subcellularLocation>
        <location evidence="1">Nucleus</location>
        <location evidence="1">Nucleolus</location>
    </subcellularLocation>
    <subcellularLocation>
        <location evidence="2">Nucleus</location>
        <location evidence="2">Nucleoplasm</location>
    </subcellularLocation>
</comment>
<feature type="compositionally biased region" description="Polar residues" evidence="11">
    <location>
        <begin position="4898"/>
        <end position="4912"/>
    </location>
</feature>
<evidence type="ECO:0000256" key="3">
    <source>
        <dbReference type="ARBA" id="ARBA00007188"/>
    </source>
</evidence>
<dbReference type="GO" id="GO:0005524">
    <property type="term" value="F:ATP binding"/>
    <property type="evidence" value="ECO:0007669"/>
    <property type="project" value="UniProtKB-KW"/>
</dbReference>
<dbReference type="InterPro" id="IPR036465">
    <property type="entry name" value="vWFA_dom_sf"/>
</dbReference>
<dbReference type="GO" id="GO:0005654">
    <property type="term" value="C:nucleoplasm"/>
    <property type="evidence" value="ECO:0007669"/>
    <property type="project" value="UniProtKB-SubCell"/>
</dbReference>
<keyword evidence="8 9" id="KW-0539">Nucleus</keyword>
<dbReference type="PIRSF" id="PIRSF010340">
    <property type="entry name" value="Midasin"/>
    <property type="match status" value="1"/>
</dbReference>
<dbReference type="FunFam" id="3.40.50.300:FF:001861">
    <property type="entry name" value="Midasin"/>
    <property type="match status" value="1"/>
</dbReference>
<reference evidence="13 14" key="1">
    <citation type="journal article" date="2022" name="Nat. Genet.">
        <title>Improved pea reference genome and pan-genome highlight genomic features and evolutionary characteristics.</title>
        <authorList>
            <person name="Yang T."/>
            <person name="Liu R."/>
            <person name="Luo Y."/>
            <person name="Hu S."/>
            <person name="Wang D."/>
            <person name="Wang C."/>
            <person name="Pandey M.K."/>
            <person name="Ge S."/>
            <person name="Xu Q."/>
            <person name="Li N."/>
            <person name="Li G."/>
            <person name="Huang Y."/>
            <person name="Saxena R.K."/>
            <person name="Ji Y."/>
            <person name="Li M."/>
            <person name="Yan X."/>
            <person name="He Y."/>
            <person name="Liu Y."/>
            <person name="Wang X."/>
            <person name="Xiang C."/>
            <person name="Varshney R.K."/>
            <person name="Ding H."/>
            <person name="Gao S."/>
            <person name="Zong X."/>
        </authorList>
    </citation>
    <scope>NUCLEOTIDE SEQUENCE [LARGE SCALE GENOMIC DNA]</scope>
    <source>
        <strain evidence="13 14">cv. Zhongwan 6</strain>
    </source>
</reference>
<dbReference type="SUPFAM" id="SSF52540">
    <property type="entry name" value="P-loop containing nucleoside triphosphate hydrolases"/>
    <property type="match status" value="6"/>
</dbReference>
<evidence type="ECO:0000256" key="7">
    <source>
        <dbReference type="ARBA" id="ARBA00023186"/>
    </source>
</evidence>
<dbReference type="Gramene" id="Psat04G0579900-T1">
    <property type="protein sequence ID" value="KAI5422493.1"/>
    <property type="gene ID" value="KIW84_045799"/>
</dbReference>
<comment type="caution">
    <text evidence="13">The sequence shown here is derived from an EMBL/GenBank/DDBJ whole genome shotgun (WGS) entry which is preliminary data.</text>
</comment>
<organism evidence="13 14">
    <name type="scientific">Pisum sativum</name>
    <name type="common">Garden pea</name>
    <name type="synonym">Lathyrus oleraceus</name>
    <dbReference type="NCBI Taxonomy" id="3888"/>
    <lineage>
        <taxon>Eukaryota</taxon>
        <taxon>Viridiplantae</taxon>
        <taxon>Streptophyta</taxon>
        <taxon>Embryophyta</taxon>
        <taxon>Tracheophyta</taxon>
        <taxon>Spermatophyta</taxon>
        <taxon>Magnoliopsida</taxon>
        <taxon>eudicotyledons</taxon>
        <taxon>Gunneridae</taxon>
        <taxon>Pentapetalae</taxon>
        <taxon>rosids</taxon>
        <taxon>fabids</taxon>
        <taxon>Fabales</taxon>
        <taxon>Fabaceae</taxon>
        <taxon>Papilionoideae</taxon>
        <taxon>50 kb inversion clade</taxon>
        <taxon>NPAAA clade</taxon>
        <taxon>Hologalegina</taxon>
        <taxon>IRL clade</taxon>
        <taxon>Fabeae</taxon>
        <taxon>Lathyrus</taxon>
    </lineage>
</organism>
<gene>
    <name evidence="13" type="ORF">KIW84_045799</name>
</gene>
<keyword evidence="6 9" id="KW-0067">ATP-binding</keyword>
<dbReference type="InterPro" id="IPR012099">
    <property type="entry name" value="Midasin"/>
</dbReference>
<evidence type="ECO:0000256" key="6">
    <source>
        <dbReference type="ARBA" id="ARBA00022840"/>
    </source>
</evidence>
<feature type="compositionally biased region" description="Acidic residues" evidence="11">
    <location>
        <begin position="4707"/>
        <end position="4731"/>
    </location>
</feature>
<evidence type="ECO:0000256" key="5">
    <source>
        <dbReference type="ARBA" id="ARBA00022741"/>
    </source>
</evidence>
<dbReference type="PANTHER" id="PTHR48103:SF2">
    <property type="entry name" value="MIDASIN"/>
    <property type="match status" value="1"/>
</dbReference>
<keyword evidence="7 9" id="KW-0143">Chaperone</keyword>
<dbReference type="Pfam" id="PF17865">
    <property type="entry name" value="AAA_lid_5"/>
    <property type="match status" value="1"/>
</dbReference>
<dbReference type="PANTHER" id="PTHR48103">
    <property type="entry name" value="MIDASIN-RELATED"/>
    <property type="match status" value="1"/>
</dbReference>
<keyword evidence="5 9" id="KW-0547">Nucleotide-binding</keyword>
<evidence type="ECO:0000256" key="9">
    <source>
        <dbReference type="PIRNR" id="PIRNR010340"/>
    </source>
</evidence>
<dbReference type="GO" id="GO:0030687">
    <property type="term" value="C:preribosome, large subunit precursor"/>
    <property type="evidence" value="ECO:0007669"/>
    <property type="project" value="TreeGrafter"/>
</dbReference>
<evidence type="ECO:0000256" key="10">
    <source>
        <dbReference type="SAM" id="Coils"/>
    </source>
</evidence>
<dbReference type="Gene3D" id="3.40.50.300">
    <property type="entry name" value="P-loop containing nucleotide triphosphate hydrolases"/>
    <property type="match status" value="7"/>
</dbReference>
<dbReference type="FunFam" id="3.40.50.300:FF:002238">
    <property type="entry name" value="Midasin"/>
    <property type="match status" value="1"/>
</dbReference>
<comment type="similarity">
    <text evidence="3 9">Belongs to the midasin family.</text>
</comment>
<dbReference type="InterPro" id="IPR040848">
    <property type="entry name" value="AAA_lid_7"/>
</dbReference>
<evidence type="ECO:0000256" key="8">
    <source>
        <dbReference type="ARBA" id="ARBA00023242"/>
    </source>
</evidence>
<feature type="compositionally biased region" description="Basic and acidic residues" evidence="11">
    <location>
        <begin position="5011"/>
        <end position="5021"/>
    </location>
</feature>
<dbReference type="InterPro" id="IPR027417">
    <property type="entry name" value="P-loop_NTPase"/>
</dbReference>
<feature type="compositionally biased region" description="Acidic residues" evidence="11">
    <location>
        <begin position="4756"/>
        <end position="4772"/>
    </location>
</feature>
<dbReference type="GO" id="GO:0000055">
    <property type="term" value="P:ribosomal large subunit export from nucleus"/>
    <property type="evidence" value="ECO:0007669"/>
    <property type="project" value="TreeGrafter"/>
</dbReference>
<evidence type="ECO:0000256" key="11">
    <source>
        <dbReference type="SAM" id="MobiDB-lite"/>
    </source>
</evidence>
<feature type="coiled-coil region" evidence="10">
    <location>
        <begin position="3290"/>
        <end position="3317"/>
    </location>
</feature>
<name>A0A9D4XLC6_PEA</name>
<dbReference type="FunFam" id="3.40.50.300:FF:000142">
    <property type="entry name" value="Midasin"/>
    <property type="match status" value="1"/>
</dbReference>
<evidence type="ECO:0000259" key="12">
    <source>
        <dbReference type="PROSITE" id="PS50234"/>
    </source>
</evidence>
<evidence type="ECO:0000256" key="1">
    <source>
        <dbReference type="ARBA" id="ARBA00004604"/>
    </source>
</evidence>
<dbReference type="FunFam" id="3.40.50.300:FF:001368">
    <property type="entry name" value="Midasin"/>
    <property type="match status" value="1"/>
</dbReference>
<dbReference type="GO" id="GO:0005730">
    <property type="term" value="C:nucleolus"/>
    <property type="evidence" value="ECO:0007669"/>
    <property type="project" value="UniProtKB-SubCell"/>
</dbReference>
<evidence type="ECO:0000313" key="13">
    <source>
        <dbReference type="EMBL" id="KAI5422493.1"/>
    </source>
</evidence>
<dbReference type="InterPro" id="IPR025662">
    <property type="entry name" value="Sigma_54_int_dom_ATP-bd_1"/>
</dbReference>
<dbReference type="FunFam" id="3.40.50.300:FF:000582">
    <property type="entry name" value="Midasin"/>
    <property type="match status" value="1"/>
</dbReference>
<evidence type="ECO:0000313" key="14">
    <source>
        <dbReference type="Proteomes" id="UP001058974"/>
    </source>
</evidence>
<keyword evidence="14" id="KW-1185">Reference proteome</keyword>
<keyword evidence="10" id="KW-0175">Coiled coil</keyword>
<dbReference type="EMBL" id="JAMSHJ010000004">
    <property type="protein sequence ID" value="KAI5422493.1"/>
    <property type="molecule type" value="Genomic_DNA"/>
</dbReference>
<feature type="region of interest" description="Disordered" evidence="11">
    <location>
        <begin position="5011"/>
        <end position="5069"/>
    </location>
</feature>
<feature type="compositionally biased region" description="Polar residues" evidence="11">
    <location>
        <begin position="4834"/>
        <end position="4873"/>
    </location>
</feature>
<dbReference type="InterPro" id="IPR011704">
    <property type="entry name" value="ATPase_dyneun-rel_AAA"/>
</dbReference>
<dbReference type="SUPFAM" id="SSF53300">
    <property type="entry name" value="vWA-like"/>
    <property type="match status" value="1"/>
</dbReference>
<dbReference type="FunFam" id="3.40.50.410:FF:000114">
    <property type="entry name" value="Midasin"/>
    <property type="match status" value="1"/>
</dbReference>
<dbReference type="PROSITE" id="PS50234">
    <property type="entry name" value="VWFA"/>
    <property type="match status" value="1"/>
</dbReference>
<feature type="domain" description="VWFA" evidence="12">
    <location>
        <begin position="5187"/>
        <end position="5386"/>
    </location>
</feature>
<feature type="region of interest" description="Disordered" evidence="11">
    <location>
        <begin position="4546"/>
        <end position="4934"/>
    </location>
</feature>